<reference evidence="2" key="1">
    <citation type="submission" date="2023-03" db="EMBL/GenBank/DDBJ databases">
        <authorList>
            <person name="Julca I."/>
        </authorList>
    </citation>
    <scope>NUCLEOTIDE SEQUENCE</scope>
</reference>
<dbReference type="AlphaFoldDB" id="A0AAV1EE92"/>
<evidence type="ECO:0000313" key="3">
    <source>
        <dbReference type="Proteomes" id="UP001161247"/>
    </source>
</evidence>
<gene>
    <name evidence="2" type="ORF">OLC1_LOCUS24031</name>
</gene>
<dbReference type="Proteomes" id="UP001161247">
    <property type="component" value="Chromosome 9"/>
</dbReference>
<keyword evidence="3" id="KW-1185">Reference proteome</keyword>
<sequence length="229" mass="25924">MAAATEAREVPAIKVVMAAATETREVPAIKVVRTRYCMIASMLTVRTKGILGICNLPPYQSEDSLLSAAPPARSLLEGGFRMCIFPFHFRFGANSALKRTTRNTKYISSNERSNSMLKIFLLRFLQVQEHLFHKWFNLAVHWGTVKDEKSIQKDLEIIKENGTLVTFESSTYAERLQRENNDIVSYEPSGDGVPENSKSKKTTTGTKKKQNKIRQKKNLDFEEGYVAKV</sequence>
<organism evidence="2 3">
    <name type="scientific">Oldenlandia corymbosa var. corymbosa</name>
    <dbReference type="NCBI Taxonomy" id="529605"/>
    <lineage>
        <taxon>Eukaryota</taxon>
        <taxon>Viridiplantae</taxon>
        <taxon>Streptophyta</taxon>
        <taxon>Embryophyta</taxon>
        <taxon>Tracheophyta</taxon>
        <taxon>Spermatophyta</taxon>
        <taxon>Magnoliopsida</taxon>
        <taxon>eudicotyledons</taxon>
        <taxon>Gunneridae</taxon>
        <taxon>Pentapetalae</taxon>
        <taxon>asterids</taxon>
        <taxon>lamiids</taxon>
        <taxon>Gentianales</taxon>
        <taxon>Rubiaceae</taxon>
        <taxon>Rubioideae</taxon>
        <taxon>Spermacoceae</taxon>
        <taxon>Hedyotis-Oldenlandia complex</taxon>
        <taxon>Oldenlandia</taxon>
    </lineage>
</organism>
<accession>A0AAV1EE92</accession>
<feature type="region of interest" description="Disordered" evidence="1">
    <location>
        <begin position="183"/>
        <end position="214"/>
    </location>
</feature>
<dbReference type="EMBL" id="OX459126">
    <property type="protein sequence ID" value="CAI9118070.1"/>
    <property type="molecule type" value="Genomic_DNA"/>
</dbReference>
<evidence type="ECO:0000256" key="1">
    <source>
        <dbReference type="SAM" id="MobiDB-lite"/>
    </source>
</evidence>
<protein>
    <submittedName>
        <fullName evidence="2">OLC1v1019585C1</fullName>
    </submittedName>
</protein>
<name>A0AAV1EE92_OLDCO</name>
<proteinExistence type="predicted"/>
<evidence type="ECO:0000313" key="2">
    <source>
        <dbReference type="EMBL" id="CAI9118070.1"/>
    </source>
</evidence>